<dbReference type="Gene3D" id="3.40.50.850">
    <property type="entry name" value="Isochorismatase-like"/>
    <property type="match status" value="1"/>
</dbReference>
<dbReference type="InterPro" id="IPR036380">
    <property type="entry name" value="Isochorismatase-like_sf"/>
</dbReference>
<evidence type="ECO:0000313" key="2">
    <source>
        <dbReference type="EMBL" id="RWX46809.1"/>
    </source>
</evidence>
<dbReference type="EMBL" id="MTKQ01000200">
    <property type="protein sequence ID" value="RWX46809.1"/>
    <property type="molecule type" value="Genomic_DNA"/>
</dbReference>
<organism evidence="2 3">
    <name type="scientific">Candidatus Electrothrix marina</name>
    <dbReference type="NCBI Taxonomy" id="1859130"/>
    <lineage>
        <taxon>Bacteria</taxon>
        <taxon>Pseudomonadati</taxon>
        <taxon>Thermodesulfobacteriota</taxon>
        <taxon>Desulfobulbia</taxon>
        <taxon>Desulfobulbales</taxon>
        <taxon>Desulfobulbaceae</taxon>
        <taxon>Candidatus Electrothrix</taxon>
    </lineage>
</organism>
<accession>A0A3S4TB16</accession>
<evidence type="ECO:0000313" key="3">
    <source>
        <dbReference type="Proteomes" id="UP000286862"/>
    </source>
</evidence>
<feature type="non-terminal residue" evidence="2">
    <location>
        <position position="1"/>
    </location>
</feature>
<dbReference type="AlphaFoldDB" id="A0A3S4TB16"/>
<dbReference type="SUPFAM" id="SSF52499">
    <property type="entry name" value="Isochorismatase-like hydrolases"/>
    <property type="match status" value="1"/>
</dbReference>
<proteinExistence type="predicted"/>
<dbReference type="PANTHER" id="PTHR14119">
    <property type="entry name" value="HYDROLASE"/>
    <property type="match status" value="1"/>
</dbReference>
<dbReference type="InterPro" id="IPR000868">
    <property type="entry name" value="Isochorismatase-like_dom"/>
</dbReference>
<name>A0A3S4TB16_9BACT</name>
<dbReference type="Pfam" id="PF00857">
    <property type="entry name" value="Isochorismatase"/>
    <property type="match status" value="1"/>
</dbReference>
<sequence>VVCVYQTALGAMRAGYDVWVVADAVSSRTPENDAYGKERLRNIGAVVAPAEMIIYELLQKAGTPAFKAMLPYLK</sequence>
<gene>
    <name evidence="2" type="ORF">VT99_12001</name>
</gene>
<dbReference type="InterPro" id="IPR050993">
    <property type="entry name" value="Isochorismatase_domain"/>
</dbReference>
<reference evidence="2 3" key="1">
    <citation type="submission" date="2017-01" db="EMBL/GenBank/DDBJ databases">
        <title>The cable genome- insights into the physiology and evolution of filamentous bacteria capable of sulfide oxidation via long distance electron transfer.</title>
        <authorList>
            <person name="Schreiber L."/>
            <person name="Bjerg J.T."/>
            <person name="Boggild A."/>
            <person name="Van De Vossenberg J."/>
            <person name="Meysman F."/>
            <person name="Nielsen L.P."/>
            <person name="Schramm A."/>
            <person name="Kjeldsen K.U."/>
        </authorList>
    </citation>
    <scope>NUCLEOTIDE SEQUENCE [LARGE SCALE GENOMIC DNA]</scope>
    <source>
        <strain evidence="2">A2</strain>
    </source>
</reference>
<comment type="caution">
    <text evidence="2">The sequence shown here is derived from an EMBL/GenBank/DDBJ whole genome shotgun (WGS) entry which is preliminary data.</text>
</comment>
<dbReference type="Proteomes" id="UP000286862">
    <property type="component" value="Unassembled WGS sequence"/>
</dbReference>
<evidence type="ECO:0000259" key="1">
    <source>
        <dbReference type="Pfam" id="PF00857"/>
    </source>
</evidence>
<dbReference type="PANTHER" id="PTHR14119:SF3">
    <property type="entry name" value="ISOCHORISMATASE DOMAIN-CONTAINING PROTEIN 2"/>
    <property type="match status" value="1"/>
</dbReference>
<protein>
    <submittedName>
        <fullName evidence="2">Isochorismatase family protein</fullName>
    </submittedName>
</protein>
<feature type="domain" description="Isochorismatase-like" evidence="1">
    <location>
        <begin position="2"/>
        <end position="51"/>
    </location>
</feature>